<dbReference type="PANTHER" id="PTHR43489">
    <property type="entry name" value="ISOMERASE"/>
    <property type="match status" value="1"/>
</dbReference>
<evidence type="ECO:0000256" key="1">
    <source>
        <dbReference type="ARBA" id="ARBA00023235"/>
    </source>
</evidence>
<dbReference type="SUPFAM" id="SSF51658">
    <property type="entry name" value="Xylose isomerase-like"/>
    <property type="match status" value="1"/>
</dbReference>
<dbReference type="GO" id="GO:0016853">
    <property type="term" value="F:isomerase activity"/>
    <property type="evidence" value="ECO:0007669"/>
    <property type="project" value="UniProtKB-KW"/>
</dbReference>
<protein>
    <submittedName>
        <fullName evidence="3">Sugar phosphate isomerase/epimerase</fullName>
    </submittedName>
</protein>
<dbReference type="Gene3D" id="3.20.20.150">
    <property type="entry name" value="Divalent-metal-dependent TIM barrel enzymes"/>
    <property type="match status" value="1"/>
</dbReference>
<evidence type="ECO:0000313" key="4">
    <source>
        <dbReference type="Proteomes" id="UP000317036"/>
    </source>
</evidence>
<sequence length="322" mass="36198">MPHLWNIVFAHFTIIAQNAQRCTYIFNHVCVTFRGAFFTNDWLVFFHGFAASLLLQYGYSQLTEGSCMRIGWCASLKDAALIKQIGFDFIELPLAPFGLENPDTFAEAKRAVAASPLPTSAFNIFFPGQLKIVGPDTDPARIRNYIARAAELLTAAKAEIIVLGSGGARNVPENWERSHAEDQLVQVLNWCADELRGTGVTLAIEPLNRKESNIINSVAEGVHFAEAVNRPEIRVLADFYHMDEDQEPLQELLKHRDWLAHIHLADTGRRHPGSGSYDYNTFFGYLQEIGYDGMISAECKVEQPEEDMRSSLAFARPYWKAV</sequence>
<dbReference type="InterPro" id="IPR013022">
    <property type="entry name" value="Xyl_isomerase-like_TIM-brl"/>
</dbReference>
<dbReference type="Proteomes" id="UP000317036">
    <property type="component" value="Unassembled WGS sequence"/>
</dbReference>
<gene>
    <name evidence="3" type="ORF">FPZ49_05325</name>
</gene>
<organism evidence="3 4">
    <name type="scientific">Paenibacillus cremeus</name>
    <dbReference type="NCBI Taxonomy" id="2163881"/>
    <lineage>
        <taxon>Bacteria</taxon>
        <taxon>Bacillati</taxon>
        <taxon>Bacillota</taxon>
        <taxon>Bacilli</taxon>
        <taxon>Bacillales</taxon>
        <taxon>Paenibacillaceae</taxon>
        <taxon>Paenibacillus</taxon>
    </lineage>
</organism>
<evidence type="ECO:0000313" key="3">
    <source>
        <dbReference type="EMBL" id="TVY10904.1"/>
    </source>
</evidence>
<reference evidence="3 4" key="1">
    <citation type="submission" date="2019-07" db="EMBL/GenBank/DDBJ databases">
        <authorList>
            <person name="Kim J."/>
        </authorList>
    </citation>
    <scope>NUCLEOTIDE SEQUENCE [LARGE SCALE GENOMIC DNA]</scope>
    <source>
        <strain evidence="3 4">JC52</strain>
    </source>
</reference>
<keyword evidence="1 3" id="KW-0413">Isomerase</keyword>
<dbReference type="EMBL" id="VNJI01000005">
    <property type="protein sequence ID" value="TVY10904.1"/>
    <property type="molecule type" value="Genomic_DNA"/>
</dbReference>
<dbReference type="OrthoDB" id="9814946at2"/>
<keyword evidence="4" id="KW-1185">Reference proteome</keyword>
<dbReference type="InterPro" id="IPR050417">
    <property type="entry name" value="Sugar_Epim/Isomerase"/>
</dbReference>
<proteinExistence type="predicted"/>
<dbReference type="InterPro" id="IPR036237">
    <property type="entry name" value="Xyl_isomerase-like_sf"/>
</dbReference>
<dbReference type="AlphaFoldDB" id="A0A559KFJ6"/>
<feature type="domain" description="Xylose isomerase-like TIM barrel" evidence="2">
    <location>
        <begin position="80"/>
        <end position="317"/>
    </location>
</feature>
<dbReference type="Pfam" id="PF01261">
    <property type="entry name" value="AP_endonuc_2"/>
    <property type="match status" value="1"/>
</dbReference>
<evidence type="ECO:0000259" key="2">
    <source>
        <dbReference type="Pfam" id="PF01261"/>
    </source>
</evidence>
<accession>A0A559KFJ6</accession>
<comment type="caution">
    <text evidence="3">The sequence shown here is derived from an EMBL/GenBank/DDBJ whole genome shotgun (WGS) entry which is preliminary data.</text>
</comment>
<dbReference type="PANTHER" id="PTHR43489:SF7">
    <property type="entry name" value="3-DEHYDRO-D-GULOSIDE 4-EPIMERASE-RELATED"/>
    <property type="match status" value="1"/>
</dbReference>
<name>A0A559KFJ6_9BACL</name>